<feature type="region of interest" description="Disordered" evidence="1">
    <location>
        <begin position="1"/>
        <end position="62"/>
    </location>
</feature>
<reference evidence="3" key="1">
    <citation type="submission" date="2021-07" db="EMBL/GenBank/DDBJ databases">
        <title>Elsinoe batatas strain:CRI-CJ2 Genome sequencing and assembly.</title>
        <authorList>
            <person name="Huang L."/>
        </authorList>
    </citation>
    <scope>NUCLEOTIDE SEQUENCE</scope>
    <source>
        <strain evidence="3">CRI-CJ2</strain>
    </source>
</reference>
<dbReference type="InterPro" id="IPR027040">
    <property type="entry name" value="PSMD4"/>
</dbReference>
<feature type="compositionally biased region" description="Basic and acidic residues" evidence="1">
    <location>
        <begin position="993"/>
        <end position="1003"/>
    </location>
</feature>
<dbReference type="GO" id="GO:0005634">
    <property type="term" value="C:nucleus"/>
    <property type="evidence" value="ECO:0007669"/>
    <property type="project" value="TreeGrafter"/>
</dbReference>
<feature type="domain" description="F-box" evidence="2">
    <location>
        <begin position="122"/>
        <end position="168"/>
    </location>
</feature>
<feature type="region of interest" description="Disordered" evidence="1">
    <location>
        <begin position="913"/>
        <end position="960"/>
    </location>
</feature>
<dbReference type="GO" id="GO:0008540">
    <property type="term" value="C:proteasome regulatory particle, base subcomplex"/>
    <property type="evidence" value="ECO:0007669"/>
    <property type="project" value="TreeGrafter"/>
</dbReference>
<feature type="region of interest" description="Disordered" evidence="1">
    <location>
        <begin position="991"/>
        <end position="1089"/>
    </location>
</feature>
<name>A0A8K0L116_9PEZI</name>
<feature type="compositionally biased region" description="Basic and acidic residues" evidence="1">
    <location>
        <begin position="937"/>
        <end position="960"/>
    </location>
</feature>
<feature type="region of interest" description="Disordered" evidence="1">
    <location>
        <begin position="227"/>
        <end position="247"/>
    </location>
</feature>
<dbReference type="Gene3D" id="1.20.1280.50">
    <property type="match status" value="1"/>
</dbReference>
<protein>
    <recommendedName>
        <fullName evidence="2">F-box domain-containing protein</fullName>
    </recommendedName>
</protein>
<evidence type="ECO:0000259" key="2">
    <source>
        <dbReference type="PROSITE" id="PS50181"/>
    </source>
</evidence>
<dbReference type="CDD" id="cd09917">
    <property type="entry name" value="F-box_SF"/>
    <property type="match status" value="1"/>
</dbReference>
<dbReference type="InterPro" id="IPR036322">
    <property type="entry name" value="WD40_repeat_dom_sf"/>
</dbReference>
<dbReference type="InterPro" id="IPR015943">
    <property type="entry name" value="WD40/YVTN_repeat-like_dom_sf"/>
</dbReference>
<feature type="compositionally biased region" description="Low complexity" evidence="1">
    <location>
        <begin position="10"/>
        <end position="20"/>
    </location>
</feature>
<dbReference type="Gene3D" id="2.130.10.10">
    <property type="entry name" value="YVTN repeat-like/Quinoprotein amine dehydrogenase"/>
    <property type="match status" value="1"/>
</dbReference>
<dbReference type="OrthoDB" id="2095648at2759"/>
<feature type="compositionally biased region" description="Basic and acidic residues" evidence="1">
    <location>
        <begin position="1103"/>
        <end position="1122"/>
    </location>
</feature>
<dbReference type="AlphaFoldDB" id="A0A8K0L116"/>
<dbReference type="SUPFAM" id="SSF50978">
    <property type="entry name" value="WD40 repeat-like"/>
    <property type="match status" value="1"/>
</dbReference>
<comment type="caution">
    <text evidence="3">The sequence shown here is derived from an EMBL/GenBank/DDBJ whole genome shotgun (WGS) entry which is preliminary data.</text>
</comment>
<evidence type="ECO:0000256" key="1">
    <source>
        <dbReference type="SAM" id="MobiDB-lite"/>
    </source>
</evidence>
<dbReference type="SMART" id="SM00726">
    <property type="entry name" value="UIM"/>
    <property type="match status" value="3"/>
</dbReference>
<organism evidence="3 4">
    <name type="scientific">Elsinoe batatas</name>
    <dbReference type="NCBI Taxonomy" id="2601811"/>
    <lineage>
        <taxon>Eukaryota</taxon>
        <taxon>Fungi</taxon>
        <taxon>Dikarya</taxon>
        <taxon>Ascomycota</taxon>
        <taxon>Pezizomycotina</taxon>
        <taxon>Dothideomycetes</taxon>
        <taxon>Dothideomycetidae</taxon>
        <taxon>Myriangiales</taxon>
        <taxon>Elsinoaceae</taxon>
        <taxon>Elsinoe</taxon>
    </lineage>
</organism>
<sequence length="1148" mass="124681">MQSAQPAHHQTSTQTQGTSSAPPPTRQYGHDERNLRPSSPPERGSDDSAALQSPRDDPTLLDVADTVSAQALAELIVRDTPSPSNRNRIAEYESTPVAQVKRRPQGPAFDVVKKSRAPDDRSCPIAELPNEVLTHALANLSPTDLASVSLVSKRFHELVTIQHAWRAAFSRFFPGPEALRSRFLDEDYDDEQDTLITPKREFARLTALASWRSEYILRTRLLRSLARGKPVQPAGPPSATRSGQSHTASATVMYNSQMFTTVNHLHASFCSGLNKRIPRFIHGADDLGTASSSDPTTGKVQGWGLADPSTFIQFSDRFQGDAQYGLGPGQIVGVPNTMDVSEPYGMVYAEGLPDGMVYFRYVEEMRGRFLAASSGLSAPELGIPKVLSTRESQTSVWIAKSSSIPSLTDGMIGILSASSLGVLTAYSLGPLAARDQRHPRGEMTARWVLCPGVPIVSIRVDEDYSFARQGQNRVWAAVLNALGEVFYITKFPKRAVVKPANNRFDDQAREKQAWLSGRSICWNLVEPTRRTARPDPYGDNTVDGSYTPQSSWNGMCLSPEQIKAESREIEAYLAKKPADLQASCLGWDMRRKLEIDFGGDDSNNAGESILVIEPGLDEDTTPLVTRFTRVRSQAFPELDEGSATPSLTEASTATSTQISMFGGSSTSFDPGDTEASSVSGYEDFSTPTVASEEWRSTSLTFGGLKGVQVTASALDLSTFATTTTQEDPILNFSGASVTSSPSLTPMSATGTSLDSADIPGQRSRLLALGTSMGTILLYNLRANVSPTSLPTTLSPLRMIHTSSPSISALALSSLYLVHGGTDGLVQAWDPLASSLNPIRTLHSRFSSRARRRLAQAAASPAGVGINLFAAGAICLDPDPTVLRGVVSLGTGLFYWHFSSSAADAYRSHKRRLRRSERMSNSGGEKFVPTPRQGGTRRFIENEKWDLEREEERERREKERVGRRFGTDLLGESATEEDMLAYAALLSQEAFVEESGRRESETPSKPKHSSQRQESNSQGQVEEDEALAEAIRLSLASVEAIPDTPSSSTSPYVPEEDNFGIPFRYAKGKKRTPKSSPRFGATAGASDAREKDELEFALEISMAEERSRREAEEVGGEWEHVDGEGEEFPGLPGGGTKELGKGKGKGKAG</sequence>
<feature type="region of interest" description="Disordered" evidence="1">
    <location>
        <begin position="660"/>
        <end position="682"/>
    </location>
</feature>
<dbReference type="InterPro" id="IPR036047">
    <property type="entry name" value="F-box-like_dom_sf"/>
</dbReference>
<dbReference type="GO" id="GO:0031593">
    <property type="term" value="F:polyubiquitin modification-dependent protein binding"/>
    <property type="evidence" value="ECO:0007669"/>
    <property type="project" value="TreeGrafter"/>
</dbReference>
<dbReference type="InterPro" id="IPR001810">
    <property type="entry name" value="F-box_dom"/>
</dbReference>
<proteinExistence type="predicted"/>
<dbReference type="GO" id="GO:0043161">
    <property type="term" value="P:proteasome-mediated ubiquitin-dependent protein catabolic process"/>
    <property type="evidence" value="ECO:0007669"/>
    <property type="project" value="TreeGrafter"/>
</dbReference>
<dbReference type="InterPro" id="IPR003903">
    <property type="entry name" value="UIM_dom"/>
</dbReference>
<dbReference type="PANTHER" id="PTHR10223:SF2">
    <property type="entry name" value="F-BOX AND WD DOMAIN PROTEIN (AFU_ORTHOLOGUE AFUA_6G11400)"/>
    <property type="match status" value="1"/>
</dbReference>
<dbReference type="PANTHER" id="PTHR10223">
    <property type="entry name" value="26S PROTEASOME NON-ATPASE REGULATORY SUBUNIT 4"/>
    <property type="match status" value="1"/>
</dbReference>
<dbReference type="SMART" id="SM00256">
    <property type="entry name" value="FBOX"/>
    <property type="match status" value="1"/>
</dbReference>
<dbReference type="PROSITE" id="PS50181">
    <property type="entry name" value="FBOX"/>
    <property type="match status" value="1"/>
</dbReference>
<accession>A0A8K0L116</accession>
<dbReference type="EMBL" id="JAESVG020000004">
    <property type="protein sequence ID" value="KAG8627911.1"/>
    <property type="molecule type" value="Genomic_DNA"/>
</dbReference>
<keyword evidence="4" id="KW-1185">Reference proteome</keyword>
<evidence type="ECO:0000313" key="3">
    <source>
        <dbReference type="EMBL" id="KAG8627911.1"/>
    </source>
</evidence>
<feature type="region of interest" description="Disordered" evidence="1">
    <location>
        <begin position="1103"/>
        <end position="1148"/>
    </location>
</feature>
<evidence type="ECO:0000313" key="4">
    <source>
        <dbReference type="Proteomes" id="UP000809789"/>
    </source>
</evidence>
<feature type="region of interest" description="Disordered" evidence="1">
    <location>
        <begin position="78"/>
        <end position="116"/>
    </location>
</feature>
<dbReference type="GO" id="GO:0005829">
    <property type="term" value="C:cytosol"/>
    <property type="evidence" value="ECO:0007669"/>
    <property type="project" value="TreeGrafter"/>
</dbReference>
<dbReference type="Proteomes" id="UP000809789">
    <property type="component" value="Unassembled WGS sequence"/>
</dbReference>
<gene>
    <name evidence="3" type="ORF">KVT40_003784</name>
</gene>
<dbReference type="Pfam" id="PF12937">
    <property type="entry name" value="F-box-like"/>
    <property type="match status" value="1"/>
</dbReference>
<dbReference type="SUPFAM" id="SSF81383">
    <property type="entry name" value="F-box domain"/>
    <property type="match status" value="1"/>
</dbReference>